<dbReference type="HOGENOM" id="CLU_1764209_0_0_11"/>
<feature type="transmembrane region" description="Helical" evidence="2">
    <location>
        <begin position="38"/>
        <end position="55"/>
    </location>
</feature>
<name>F0MCC6_PSEPM</name>
<dbReference type="KEGG" id="apn:Asphe3_41120"/>
<feature type="transmembrane region" description="Helical" evidence="2">
    <location>
        <begin position="86"/>
        <end position="112"/>
    </location>
</feature>
<keyword evidence="2" id="KW-0472">Membrane</keyword>
<proteinExistence type="predicted"/>
<keyword evidence="3" id="KW-0614">Plasmid</keyword>
<dbReference type="Proteomes" id="UP000008639">
    <property type="component" value="Plasmid pASPHE301"/>
</dbReference>
<geneLocation type="plasmid" evidence="3 4">
    <name>pASPHE301</name>
</geneLocation>
<keyword evidence="2" id="KW-1133">Transmembrane helix</keyword>
<evidence type="ECO:0000256" key="2">
    <source>
        <dbReference type="SAM" id="Phobius"/>
    </source>
</evidence>
<reference evidence="4" key="1">
    <citation type="journal article" date="2011" name="Stand. Genomic Sci.">
        <title>Complete genome sequence of Arthrobacter phenanthrenivorans type strain (Sphe3).</title>
        <authorList>
            <person name="Kallimanis A."/>
            <person name="Labutti K.M."/>
            <person name="Lapidus A."/>
            <person name="Clum A."/>
            <person name="Lykidis A."/>
            <person name="Mavromatis K."/>
            <person name="Pagani I."/>
            <person name="Liolios K."/>
            <person name="Ivanova N."/>
            <person name="Goodwin L."/>
            <person name="Pitluck S."/>
            <person name="Chen A."/>
            <person name="Palaniappan K."/>
            <person name="Markowitz V."/>
            <person name="Bristow J."/>
            <person name="Velentzas A.D."/>
            <person name="Perisynakis A."/>
            <person name="Ouzounis C.C."/>
            <person name="Kyrpides N.C."/>
            <person name="Koukkou A.I."/>
            <person name="Drainas C."/>
        </authorList>
    </citation>
    <scope>NUCLEOTIDE SEQUENCE [LARGE SCALE GENOMIC DNA]</scope>
    <source>
        <strain evidence="4">DSM 18606 / JCM 16027 / LMG 23796 / Sphe3</strain>
        <plasmid evidence="4">Plasmid pASPHE301</plasmid>
    </source>
</reference>
<sequence>MIKGKAMTSENTTPEAPRTAANPTPAQSGGMPLAARRLLMIGGLCLPVGLIAGPFLLPAQLLAVAGVVLLAVAVSYQAGKRWFSRWSVAIVVAGGLWLAATAAYYASIMIAADVSAPLPGFAQILYNAGAVCFAAMAIAAVTAIVLRMLAGRRAASDRTIEPRP</sequence>
<keyword evidence="2" id="KW-0812">Transmembrane</keyword>
<dbReference type="AlphaFoldDB" id="F0MCC6"/>
<feature type="transmembrane region" description="Helical" evidence="2">
    <location>
        <begin position="61"/>
        <end position="79"/>
    </location>
</feature>
<organism evidence="3 4">
    <name type="scientific">Pseudarthrobacter phenanthrenivorans (strain DSM 18606 / JCM 16027 / LMG 23796 / Sphe3)</name>
    <name type="common">Arthrobacter phenanthrenivorans</name>
    <dbReference type="NCBI Taxonomy" id="930171"/>
    <lineage>
        <taxon>Bacteria</taxon>
        <taxon>Bacillati</taxon>
        <taxon>Actinomycetota</taxon>
        <taxon>Actinomycetes</taxon>
        <taxon>Micrococcales</taxon>
        <taxon>Micrococcaceae</taxon>
        <taxon>Pseudarthrobacter</taxon>
    </lineage>
</organism>
<accession>F0MCC6</accession>
<evidence type="ECO:0000256" key="1">
    <source>
        <dbReference type="SAM" id="MobiDB-lite"/>
    </source>
</evidence>
<protein>
    <submittedName>
        <fullName evidence="3">Uncharacterized protein</fullName>
    </submittedName>
</protein>
<evidence type="ECO:0000313" key="4">
    <source>
        <dbReference type="Proteomes" id="UP000008639"/>
    </source>
</evidence>
<feature type="transmembrane region" description="Helical" evidence="2">
    <location>
        <begin position="124"/>
        <end position="146"/>
    </location>
</feature>
<dbReference type="EMBL" id="CP002380">
    <property type="protein sequence ID" value="ADX75177.1"/>
    <property type="molecule type" value="Genomic_DNA"/>
</dbReference>
<feature type="region of interest" description="Disordered" evidence="1">
    <location>
        <begin position="1"/>
        <end position="28"/>
    </location>
</feature>
<evidence type="ECO:0000313" key="3">
    <source>
        <dbReference type="EMBL" id="ADX75177.1"/>
    </source>
</evidence>
<gene>
    <name evidence="3" type="ordered locus">Asphe3_41120</name>
</gene>